<dbReference type="PATRIC" id="fig|1182568.3.peg.482"/>
<dbReference type="EMBL" id="CP011387">
    <property type="protein sequence ID" value="ANE42784.1"/>
    <property type="molecule type" value="Genomic_DNA"/>
</dbReference>
<evidence type="ECO:0000313" key="3">
    <source>
        <dbReference type="Proteomes" id="UP000077363"/>
    </source>
</evidence>
<dbReference type="KEGG" id="dpu:SU48_02295"/>
<dbReference type="AlphaFoldDB" id="A0A172T756"/>
<keyword evidence="1" id="KW-1133">Transmembrane helix</keyword>
<dbReference type="Proteomes" id="UP000077363">
    <property type="component" value="Chromosome"/>
</dbReference>
<keyword evidence="3" id="KW-1185">Reference proteome</keyword>
<keyword evidence="1" id="KW-0812">Transmembrane</keyword>
<gene>
    <name evidence="2" type="ORF">SU48_02295</name>
</gene>
<organism evidence="2 3">
    <name type="scientific">Deinococcus puniceus</name>
    <dbReference type="NCBI Taxonomy" id="1182568"/>
    <lineage>
        <taxon>Bacteria</taxon>
        <taxon>Thermotogati</taxon>
        <taxon>Deinococcota</taxon>
        <taxon>Deinococci</taxon>
        <taxon>Deinococcales</taxon>
        <taxon>Deinococcaceae</taxon>
        <taxon>Deinococcus</taxon>
    </lineage>
</organism>
<name>A0A172T756_9DEIO</name>
<evidence type="ECO:0000256" key="1">
    <source>
        <dbReference type="SAM" id="Phobius"/>
    </source>
</evidence>
<sequence>MKLKPWREAAEFTLFIAGRAVKILVGLGLLFVLAYSVLMVLYVVGSYRVTQYAPRALAVSPISFNNGGQIKMIGRDYSDLTSVLEIRCLKSNTQVYREEYWFGPDSSGSFSLSRVRWAKDGLYLKSPNLADKKLFHIPISTFAACR</sequence>
<reference evidence="2 3" key="1">
    <citation type="submission" date="2015-01" db="EMBL/GenBank/DDBJ databases">
        <title>Deinococcus puniceus/DY1/ whole genome sequencing.</title>
        <authorList>
            <person name="Kim M.K."/>
            <person name="Srinivasan S."/>
            <person name="Lee J.-J."/>
        </authorList>
    </citation>
    <scope>NUCLEOTIDE SEQUENCE [LARGE SCALE GENOMIC DNA]</scope>
    <source>
        <strain evidence="2 3">DY1</strain>
    </source>
</reference>
<feature type="transmembrane region" description="Helical" evidence="1">
    <location>
        <begin position="20"/>
        <end position="45"/>
    </location>
</feature>
<evidence type="ECO:0000313" key="2">
    <source>
        <dbReference type="EMBL" id="ANE42784.1"/>
    </source>
</evidence>
<accession>A0A172T756</accession>
<keyword evidence="1" id="KW-0472">Membrane</keyword>
<dbReference type="RefSeq" id="WP_064013838.1">
    <property type="nucleotide sequence ID" value="NZ_CP011387.1"/>
</dbReference>
<protein>
    <submittedName>
        <fullName evidence="2">Uncharacterized protein</fullName>
    </submittedName>
</protein>
<proteinExistence type="predicted"/>